<dbReference type="EMBL" id="CP113524">
    <property type="protein sequence ID" value="WAJ24269.1"/>
    <property type="molecule type" value="Genomic_DNA"/>
</dbReference>
<keyword evidence="2" id="KW-1185">Reference proteome</keyword>
<evidence type="ECO:0008006" key="3">
    <source>
        <dbReference type="Google" id="ProtNLM"/>
    </source>
</evidence>
<sequence>MKFITEDDLRILFRREPFTSYDLQGGTRLTPGARQFLVDKKISFSDDPMSVKRKPFKLEEKKEEVKVQEANMPSAPSGMLELKTKTLQAQFLEVGLVLMERDVLLAQQVFDLERKLSDVGKESAGEDNTIKVCTGFHKDNINESFSDCFDITGFHAQSEKGKEIVMLHRLRCCVRELSAEAGDNRFNPVINRLSQLICLEYGGKACQRKQ</sequence>
<name>A0ABY7AEL2_9FIRM</name>
<gene>
    <name evidence="1" type="ORF">OW255_01750</name>
</gene>
<evidence type="ECO:0000313" key="2">
    <source>
        <dbReference type="Proteomes" id="UP001163115"/>
    </source>
</evidence>
<reference evidence="1" key="1">
    <citation type="submission" date="2022-11" db="EMBL/GenBank/DDBJ databases">
        <title>Lacrimispora xylanolytica sy1, complete genome.</title>
        <authorList>
            <person name="Choi S."/>
        </authorList>
    </citation>
    <scope>NUCLEOTIDE SEQUENCE</scope>
    <source>
        <strain evidence="1">Sy1</strain>
    </source>
</reference>
<protein>
    <recommendedName>
        <fullName evidence="3">Ethanolamine utilization cobalamin adenosyltransferase</fullName>
    </recommendedName>
</protein>
<dbReference type="Proteomes" id="UP001163115">
    <property type="component" value="Chromosome"/>
</dbReference>
<accession>A0ABY7AEL2</accession>
<proteinExistence type="predicted"/>
<dbReference type="RefSeq" id="WP_024837617.1">
    <property type="nucleotide sequence ID" value="NZ_CP113524.1"/>
</dbReference>
<organism evidence="1 2">
    <name type="scientific">Lacrimispora xylanolytica</name>
    <dbReference type="NCBI Taxonomy" id="29375"/>
    <lineage>
        <taxon>Bacteria</taxon>
        <taxon>Bacillati</taxon>
        <taxon>Bacillota</taxon>
        <taxon>Clostridia</taxon>
        <taxon>Lachnospirales</taxon>
        <taxon>Lachnospiraceae</taxon>
        <taxon>Lacrimispora</taxon>
    </lineage>
</organism>
<evidence type="ECO:0000313" key="1">
    <source>
        <dbReference type="EMBL" id="WAJ24269.1"/>
    </source>
</evidence>